<gene>
    <name evidence="1" type="ORF">ACA1_079740</name>
</gene>
<dbReference type="RefSeq" id="XP_004346065.1">
    <property type="nucleotide sequence ID" value="XM_004346015.1"/>
</dbReference>
<name>L8HAT0_ACACF</name>
<dbReference type="GeneID" id="14922414"/>
<evidence type="ECO:0000313" key="1">
    <source>
        <dbReference type="EMBL" id="ELR21521.1"/>
    </source>
</evidence>
<reference evidence="1 2" key="1">
    <citation type="journal article" date="2013" name="Genome Biol.">
        <title>Genome of Acanthamoeba castellanii highlights extensive lateral gene transfer and early evolution of tyrosine kinase signaling.</title>
        <authorList>
            <person name="Clarke M."/>
            <person name="Lohan A.J."/>
            <person name="Liu B."/>
            <person name="Lagkouvardos I."/>
            <person name="Roy S."/>
            <person name="Zafar N."/>
            <person name="Bertelli C."/>
            <person name="Schilde C."/>
            <person name="Kianianmomeni A."/>
            <person name="Burglin T.R."/>
            <person name="Frech C."/>
            <person name="Turcotte B."/>
            <person name="Kopec K.O."/>
            <person name="Synnott J.M."/>
            <person name="Choo C."/>
            <person name="Paponov I."/>
            <person name="Finkler A."/>
            <person name="Soon Heng Tan C."/>
            <person name="Hutchins A.P."/>
            <person name="Weinmeier T."/>
            <person name="Rattei T."/>
            <person name="Chu J.S."/>
            <person name="Gimenez G."/>
            <person name="Irimia M."/>
            <person name="Rigden D.J."/>
            <person name="Fitzpatrick D.A."/>
            <person name="Lorenzo-Morales J."/>
            <person name="Bateman A."/>
            <person name="Chiu C.H."/>
            <person name="Tang P."/>
            <person name="Hegemann P."/>
            <person name="Fromm H."/>
            <person name="Raoult D."/>
            <person name="Greub G."/>
            <person name="Miranda-Saavedra D."/>
            <person name="Chen N."/>
            <person name="Nash P."/>
            <person name="Ginger M.L."/>
            <person name="Horn M."/>
            <person name="Schaap P."/>
            <person name="Caler L."/>
            <person name="Loftus B."/>
        </authorList>
    </citation>
    <scope>NUCLEOTIDE SEQUENCE [LARGE SCALE GENOMIC DNA]</scope>
    <source>
        <strain evidence="1 2">Neff</strain>
    </source>
</reference>
<dbReference type="EMBL" id="KB007902">
    <property type="protein sequence ID" value="ELR21521.1"/>
    <property type="molecule type" value="Genomic_DNA"/>
</dbReference>
<sequence length="57" mass="6437">MPNEFHALAHLHDSLIQELAANRADWGGDDDNALYLLFSKEDRRKASGTTVHLSFKL</sequence>
<dbReference type="VEuPathDB" id="AmoebaDB:ACA1_079740"/>
<proteinExistence type="predicted"/>
<dbReference type="AlphaFoldDB" id="L8HAT0"/>
<dbReference type="KEGG" id="acan:ACA1_079740"/>
<protein>
    <submittedName>
        <fullName evidence="1">Uncharacterized protein</fullName>
    </submittedName>
</protein>
<keyword evidence="2" id="KW-1185">Reference proteome</keyword>
<evidence type="ECO:0000313" key="2">
    <source>
        <dbReference type="Proteomes" id="UP000011083"/>
    </source>
</evidence>
<accession>L8HAT0</accession>
<organism evidence="1 2">
    <name type="scientific">Acanthamoeba castellanii (strain ATCC 30010 / Neff)</name>
    <dbReference type="NCBI Taxonomy" id="1257118"/>
    <lineage>
        <taxon>Eukaryota</taxon>
        <taxon>Amoebozoa</taxon>
        <taxon>Discosea</taxon>
        <taxon>Longamoebia</taxon>
        <taxon>Centramoebida</taxon>
        <taxon>Acanthamoebidae</taxon>
        <taxon>Acanthamoeba</taxon>
    </lineage>
</organism>
<dbReference type="Proteomes" id="UP000011083">
    <property type="component" value="Unassembled WGS sequence"/>
</dbReference>